<dbReference type="PANTHER" id="PTHR36152">
    <property type="entry name" value="CYTOPLASMIC PROTEIN-RELATED"/>
    <property type="match status" value="1"/>
</dbReference>
<accession>A0A840C762</accession>
<dbReference type="InterPro" id="IPR036624">
    <property type="entry name" value="Hcp1-lik_sf"/>
</dbReference>
<proteinExistence type="predicted"/>
<dbReference type="InterPro" id="IPR008514">
    <property type="entry name" value="T6SS_Hcp"/>
</dbReference>
<evidence type="ECO:0000313" key="2">
    <source>
        <dbReference type="Proteomes" id="UP000577362"/>
    </source>
</evidence>
<keyword evidence="2" id="KW-1185">Reference proteome</keyword>
<dbReference type="InterPro" id="IPR053165">
    <property type="entry name" value="HSI-I_assembly_Hcp1"/>
</dbReference>
<evidence type="ECO:0000313" key="1">
    <source>
        <dbReference type="EMBL" id="MBB4019872.1"/>
    </source>
</evidence>
<dbReference type="SUPFAM" id="SSF141452">
    <property type="entry name" value="Hcp1-like"/>
    <property type="match status" value="1"/>
</dbReference>
<dbReference type="NCBIfam" id="TIGR03344">
    <property type="entry name" value="VI_effect_Hcp1"/>
    <property type="match status" value="1"/>
</dbReference>
<dbReference type="EMBL" id="JACIEN010000009">
    <property type="protein sequence ID" value="MBB4019872.1"/>
    <property type="molecule type" value="Genomic_DNA"/>
</dbReference>
<dbReference type="Pfam" id="PF05638">
    <property type="entry name" value="T6SS_HCP"/>
    <property type="match status" value="1"/>
</dbReference>
<dbReference type="AlphaFoldDB" id="A0A840C762"/>
<dbReference type="PANTHER" id="PTHR36152:SF5">
    <property type="entry name" value="PROTEIN HCP1"/>
    <property type="match status" value="1"/>
</dbReference>
<sequence length="164" mass="17704">MATADYFLKLEGVKGESQDEKHKDEIDILSFSWGASQSGAGHYGGGSGAGKVQFQDLHVTMRVNNASPTLYLKCAEGKHIPKGKLTIRKAGGKQEPYLTYELEDILISSINSSGHDGGGSDIVPTEQMSLNFAKIKMVYKPQTREGNLGGPVEFGWDVKKGVKA</sequence>
<dbReference type="RefSeq" id="WP_019401825.1">
    <property type="nucleotide sequence ID" value="NZ_JACIEN010000009.1"/>
</dbReference>
<comment type="caution">
    <text evidence="1">The sequence shown here is derived from an EMBL/GenBank/DDBJ whole genome shotgun (WGS) entry which is preliminary data.</text>
</comment>
<gene>
    <name evidence="1" type="ORF">GGR16_004932</name>
</gene>
<name>A0A840C762_9HYPH</name>
<dbReference type="Gene3D" id="2.30.110.20">
    <property type="entry name" value="Hcp1-like"/>
    <property type="match status" value="1"/>
</dbReference>
<dbReference type="Proteomes" id="UP000577362">
    <property type="component" value="Unassembled WGS sequence"/>
</dbReference>
<reference evidence="1 2" key="1">
    <citation type="submission" date="2020-08" db="EMBL/GenBank/DDBJ databases">
        <title>Genomic Encyclopedia of Type Strains, Phase IV (KMG-IV): sequencing the most valuable type-strain genomes for metagenomic binning, comparative biology and taxonomic classification.</title>
        <authorList>
            <person name="Goeker M."/>
        </authorList>
    </citation>
    <scope>NUCLEOTIDE SEQUENCE [LARGE SCALE GENOMIC DNA]</scope>
    <source>
        <strain evidence="1 2">DSM 103737</strain>
    </source>
</reference>
<organism evidence="1 2">
    <name type="scientific">Chelatococcus caeni</name>
    <dbReference type="NCBI Taxonomy" id="1348468"/>
    <lineage>
        <taxon>Bacteria</taxon>
        <taxon>Pseudomonadati</taxon>
        <taxon>Pseudomonadota</taxon>
        <taxon>Alphaproteobacteria</taxon>
        <taxon>Hyphomicrobiales</taxon>
        <taxon>Chelatococcaceae</taxon>
        <taxon>Chelatococcus</taxon>
    </lineage>
</organism>
<protein>
    <submittedName>
        <fullName evidence="1">Type VI secretion system secreted protein Hcp</fullName>
    </submittedName>
</protein>